<feature type="region of interest" description="Disordered" evidence="1">
    <location>
        <begin position="159"/>
        <end position="196"/>
    </location>
</feature>
<proteinExistence type="predicted"/>
<accession>A0ABM4YCL9</accession>
<dbReference type="GeneID" id="140594838"/>
<gene>
    <name evidence="3" type="primary">LOC140594838</name>
</gene>
<evidence type="ECO:0000256" key="1">
    <source>
        <dbReference type="SAM" id="MobiDB-lite"/>
    </source>
</evidence>
<reference evidence="3" key="1">
    <citation type="submission" date="2025-08" db="UniProtKB">
        <authorList>
            <consortium name="RefSeq"/>
        </authorList>
    </citation>
    <scope>IDENTIFICATION</scope>
    <source>
        <tissue evidence="3">Cell line</tissue>
    </source>
</reference>
<sequence length="377" mass="39498">MKKPRGGWTFEDPILPISKASASGDLKLVPPTRPPSLEGRTGSLIHKTLNRWFCNPKATLALPLTPNSALQMCFWPAAGMRARRARASSTCAGTHCGAGPRVPSEDLVSRLHGPEGPRGPPGSCVCRSSLVPCVCAGCGRKGAPQGSLRGAGGRGFLGGRDARAGGGAPGRGCAPGGGGRPRGPQQASSGSGAGLRIPRQVVTAVRSADQGAQSQVFELTRKTRRTNASPQQAPGSTRQARVAGTFTCSWRIPRARGSARAEVSNAPQRLLSAVSPKRRRTEGMLCGFPATWKAGKAERGDREPEGDRPRTLTGLRSGTRLSKGPAATETQVLEPRLRKSGMRRSGRGTRATSREARPKSLRSPLIALARRGLPAGV</sequence>
<keyword evidence="2" id="KW-1185">Reference proteome</keyword>
<organism evidence="2 3">
    <name type="scientific">Vulpes vulpes</name>
    <name type="common">Red fox</name>
    <dbReference type="NCBI Taxonomy" id="9627"/>
    <lineage>
        <taxon>Eukaryota</taxon>
        <taxon>Metazoa</taxon>
        <taxon>Chordata</taxon>
        <taxon>Craniata</taxon>
        <taxon>Vertebrata</taxon>
        <taxon>Euteleostomi</taxon>
        <taxon>Mammalia</taxon>
        <taxon>Eutheria</taxon>
        <taxon>Laurasiatheria</taxon>
        <taxon>Carnivora</taxon>
        <taxon>Caniformia</taxon>
        <taxon>Canidae</taxon>
        <taxon>Vulpes</taxon>
    </lineage>
</organism>
<dbReference type="Proteomes" id="UP001652641">
    <property type="component" value="Chromosome 12"/>
</dbReference>
<feature type="compositionally biased region" description="Basic residues" evidence="1">
    <location>
        <begin position="338"/>
        <end position="347"/>
    </location>
</feature>
<dbReference type="RefSeq" id="XP_072588028.1">
    <property type="nucleotide sequence ID" value="XM_072731927.1"/>
</dbReference>
<evidence type="ECO:0008006" key="4">
    <source>
        <dbReference type="Google" id="ProtNLM"/>
    </source>
</evidence>
<feature type="compositionally biased region" description="Gly residues" evidence="1">
    <location>
        <begin position="159"/>
        <end position="181"/>
    </location>
</feature>
<evidence type="ECO:0000313" key="3">
    <source>
        <dbReference type="RefSeq" id="XP_072588028.1"/>
    </source>
</evidence>
<name>A0ABM4YCL9_VULVU</name>
<evidence type="ECO:0000313" key="2">
    <source>
        <dbReference type="Proteomes" id="UP001652641"/>
    </source>
</evidence>
<feature type="region of interest" description="Disordered" evidence="1">
    <location>
        <begin position="295"/>
        <end position="377"/>
    </location>
</feature>
<protein>
    <recommendedName>
        <fullName evidence="4">Collagen alpha-1(I) chain-like</fullName>
    </recommendedName>
</protein>
<feature type="compositionally biased region" description="Basic and acidic residues" evidence="1">
    <location>
        <begin position="295"/>
        <end position="310"/>
    </location>
</feature>